<reference evidence="2 3" key="1">
    <citation type="submission" date="2015-12" db="EMBL/GenBank/DDBJ databases">
        <authorList>
            <person name="Shamseldin A."/>
            <person name="Moawad H."/>
            <person name="Abd El-Rahim W.M."/>
            <person name="Sadowsky M.J."/>
        </authorList>
    </citation>
    <scope>NUCLEOTIDE SEQUENCE [LARGE SCALE GENOMIC DNA]</scope>
    <source>
        <strain evidence="2 3">WF1</strain>
    </source>
</reference>
<proteinExistence type="predicted"/>
<dbReference type="OrthoDB" id="9809781at2"/>
<keyword evidence="3" id="KW-1185">Reference proteome</keyword>
<protein>
    <recommendedName>
        <fullName evidence="4">F5/8 type C domain-containing protein</fullName>
    </recommendedName>
</protein>
<dbReference type="InterPro" id="IPR008963">
    <property type="entry name" value="Purple_acid_Pase-like_N"/>
</dbReference>
<keyword evidence="1" id="KW-0732">Signal</keyword>
<organism evidence="2 3">
    <name type="scientific">Methyloprofundus sedimenti</name>
    <dbReference type="NCBI Taxonomy" id="1420851"/>
    <lineage>
        <taxon>Bacteria</taxon>
        <taxon>Pseudomonadati</taxon>
        <taxon>Pseudomonadota</taxon>
        <taxon>Gammaproteobacteria</taxon>
        <taxon>Methylococcales</taxon>
        <taxon>Methylococcaceae</taxon>
        <taxon>Methyloprofundus</taxon>
    </lineage>
</organism>
<dbReference type="SUPFAM" id="SSF49363">
    <property type="entry name" value="Purple acid phosphatase, N-terminal domain"/>
    <property type="match status" value="1"/>
</dbReference>
<sequence>MLKKINVISLYCVSTLVFAQPASLDAEFALQIPLIEFGSGADTHYYWANLEQQKQANNPLTFTVTTYGELQPESVPPNLYQLANVTEGDGPVITDITATNARLHFVSTVPLACSVMYGTSLEFGSIATDSSMNGGAITEHNPILSGLNPDSTYFYRVQGSDAQGRLYWSPVASFNTLSASAAADANLLSLNNGAYVASVSSNYGGGSNQANWGANSALDDSSATAWSSAGDGDQAFIEVALAKSTWINSVQVWSRSMADGSAKILSFNLILDNDAVLGPFELPDTQQAYTFALNKSTSSLRLEVVSSTGGNTGLIEFSAY</sequence>
<dbReference type="InterPro" id="IPR008979">
    <property type="entry name" value="Galactose-bd-like_sf"/>
</dbReference>
<evidence type="ECO:0000256" key="1">
    <source>
        <dbReference type="SAM" id="SignalP"/>
    </source>
</evidence>
<evidence type="ECO:0000313" key="2">
    <source>
        <dbReference type="EMBL" id="OQK16421.1"/>
    </source>
</evidence>
<evidence type="ECO:0008006" key="4">
    <source>
        <dbReference type="Google" id="ProtNLM"/>
    </source>
</evidence>
<comment type="caution">
    <text evidence="2">The sequence shown here is derived from an EMBL/GenBank/DDBJ whole genome shotgun (WGS) entry which is preliminary data.</text>
</comment>
<dbReference type="EMBL" id="LPUF01000001">
    <property type="protein sequence ID" value="OQK16421.1"/>
    <property type="molecule type" value="Genomic_DNA"/>
</dbReference>
<gene>
    <name evidence="2" type="ORF">AU255_00480</name>
</gene>
<feature type="signal peptide" evidence="1">
    <location>
        <begin position="1"/>
        <end position="19"/>
    </location>
</feature>
<evidence type="ECO:0000313" key="3">
    <source>
        <dbReference type="Proteomes" id="UP000191980"/>
    </source>
</evidence>
<accession>A0A1V8M4E6</accession>
<dbReference type="AlphaFoldDB" id="A0A1V8M4E6"/>
<dbReference type="RefSeq" id="WP_080521047.1">
    <property type="nucleotide sequence ID" value="NZ_LPUF01000001.1"/>
</dbReference>
<name>A0A1V8M4E6_9GAMM</name>
<dbReference type="STRING" id="1420851.AU255_00480"/>
<dbReference type="Gene3D" id="2.60.120.260">
    <property type="entry name" value="Galactose-binding domain-like"/>
    <property type="match status" value="1"/>
</dbReference>
<dbReference type="GO" id="GO:0003993">
    <property type="term" value="F:acid phosphatase activity"/>
    <property type="evidence" value="ECO:0007669"/>
    <property type="project" value="InterPro"/>
</dbReference>
<feature type="chain" id="PRO_5012122007" description="F5/8 type C domain-containing protein" evidence="1">
    <location>
        <begin position="20"/>
        <end position="320"/>
    </location>
</feature>
<dbReference type="GO" id="GO:0046872">
    <property type="term" value="F:metal ion binding"/>
    <property type="evidence" value="ECO:0007669"/>
    <property type="project" value="InterPro"/>
</dbReference>
<dbReference type="SUPFAM" id="SSF49785">
    <property type="entry name" value="Galactose-binding domain-like"/>
    <property type="match status" value="1"/>
</dbReference>
<dbReference type="Proteomes" id="UP000191980">
    <property type="component" value="Unassembled WGS sequence"/>
</dbReference>